<dbReference type="EMBL" id="HE576757">
    <property type="protein sequence ID" value="CCC70676.1"/>
    <property type="molecule type" value="Genomic_DNA"/>
</dbReference>
<dbReference type="Proteomes" id="UP000001640">
    <property type="component" value="Chromosome 6"/>
</dbReference>
<dbReference type="GO" id="GO:0003729">
    <property type="term" value="F:mRNA binding"/>
    <property type="evidence" value="ECO:0007669"/>
    <property type="project" value="EnsemblFungi"/>
</dbReference>
<dbReference type="STRING" id="1064592.G0VGQ5"/>
<evidence type="ECO:0000256" key="10">
    <source>
        <dbReference type="ARBA" id="ARBA00030965"/>
    </source>
</evidence>
<protein>
    <recommendedName>
        <fullName evidence="11">Nuclear cap-binding protein complex subunit 1</fullName>
    </recommendedName>
    <alternativeName>
        <fullName evidence="10">80 kDa nuclear cap-binding protein</fullName>
    </alternativeName>
</protein>
<keyword evidence="7" id="KW-0506">mRNA capping</keyword>
<dbReference type="AlphaFoldDB" id="G0VGQ5"/>
<dbReference type="InterPro" id="IPR027159">
    <property type="entry name" value="CBP80"/>
</dbReference>
<dbReference type="GO" id="GO:0000398">
    <property type="term" value="P:mRNA splicing, via spliceosome"/>
    <property type="evidence" value="ECO:0007669"/>
    <property type="project" value="EnsemblFungi"/>
</dbReference>
<dbReference type="OrthoDB" id="10252707at2759"/>
<dbReference type="GO" id="GO:0005846">
    <property type="term" value="C:nuclear cap binding complex"/>
    <property type="evidence" value="ECO:0007669"/>
    <property type="project" value="EnsemblFungi"/>
</dbReference>
<dbReference type="InterPro" id="IPR015172">
    <property type="entry name" value="MIF4G-like_typ-1"/>
</dbReference>
<evidence type="ECO:0000256" key="12">
    <source>
        <dbReference type="SAM" id="MobiDB-lite"/>
    </source>
</evidence>
<comment type="subcellular location">
    <subcellularLocation>
        <location evidence="1">Nucleus</location>
    </subcellularLocation>
</comment>
<accession>G0VGQ5</accession>
<dbReference type="GO" id="GO:0031124">
    <property type="term" value="P:mRNA 3'-end processing"/>
    <property type="evidence" value="ECO:0007669"/>
    <property type="project" value="EnsemblFungi"/>
</dbReference>
<feature type="region of interest" description="Disordered" evidence="12">
    <location>
        <begin position="1"/>
        <end position="23"/>
    </location>
</feature>
<dbReference type="Pfam" id="PF09090">
    <property type="entry name" value="MIF4G_like_2"/>
    <property type="match status" value="1"/>
</dbReference>
<evidence type="ECO:0000256" key="1">
    <source>
        <dbReference type="ARBA" id="ARBA00004123"/>
    </source>
</evidence>
<dbReference type="FunCoup" id="G0VGQ5">
    <property type="interactions" value="1169"/>
</dbReference>
<evidence type="ECO:0000313" key="15">
    <source>
        <dbReference type="Proteomes" id="UP000001640"/>
    </source>
</evidence>
<organism evidence="14 15">
    <name type="scientific">Naumovozyma castellii</name>
    <name type="common">Yeast</name>
    <name type="synonym">Saccharomyces castellii</name>
    <dbReference type="NCBI Taxonomy" id="27288"/>
    <lineage>
        <taxon>Eukaryota</taxon>
        <taxon>Fungi</taxon>
        <taxon>Dikarya</taxon>
        <taxon>Ascomycota</taxon>
        <taxon>Saccharomycotina</taxon>
        <taxon>Saccharomycetes</taxon>
        <taxon>Saccharomycetales</taxon>
        <taxon>Saccharomycetaceae</taxon>
        <taxon>Naumovozyma</taxon>
    </lineage>
</organism>
<evidence type="ECO:0000256" key="9">
    <source>
        <dbReference type="ARBA" id="ARBA00023242"/>
    </source>
</evidence>
<keyword evidence="6" id="KW-0694">RNA-binding</keyword>
<dbReference type="GO" id="GO:0000184">
    <property type="term" value="P:nuclear-transcribed mRNA catabolic process, nonsense-mediated decay"/>
    <property type="evidence" value="ECO:0007669"/>
    <property type="project" value="EnsemblFungi"/>
</dbReference>
<dbReference type="GO" id="GO:0000243">
    <property type="term" value="C:commitment complex"/>
    <property type="evidence" value="ECO:0007669"/>
    <property type="project" value="EnsemblFungi"/>
</dbReference>
<feature type="domain" description="MIF4G" evidence="13">
    <location>
        <begin position="37"/>
        <end position="265"/>
    </location>
</feature>
<keyword evidence="4" id="KW-0507">mRNA processing</keyword>
<name>G0VGQ5_NAUCA</name>
<dbReference type="PANTHER" id="PTHR12412:SF2">
    <property type="entry name" value="NUCLEAR CAP-BINDING PROTEIN SUBUNIT 1"/>
    <property type="match status" value="1"/>
</dbReference>
<evidence type="ECO:0000256" key="2">
    <source>
        <dbReference type="ARBA" id="ARBA00007413"/>
    </source>
</evidence>
<dbReference type="RefSeq" id="XP_003677031.1">
    <property type="nucleotide sequence ID" value="XM_003676983.1"/>
</dbReference>
<dbReference type="Pfam" id="PF02854">
    <property type="entry name" value="MIF4G"/>
    <property type="match status" value="1"/>
</dbReference>
<comment type="similarity">
    <text evidence="2">Belongs to the NCBP1 family.</text>
</comment>
<dbReference type="HOGENOM" id="CLU_011380_0_0_1"/>
<keyword evidence="8" id="KW-0508">mRNA splicing</keyword>
<dbReference type="GO" id="GO:0006970">
    <property type="term" value="P:response to osmotic stress"/>
    <property type="evidence" value="ECO:0007669"/>
    <property type="project" value="EnsemblFungi"/>
</dbReference>
<dbReference type="SMART" id="SM00543">
    <property type="entry name" value="MIF4G"/>
    <property type="match status" value="1"/>
</dbReference>
<evidence type="ECO:0000259" key="13">
    <source>
        <dbReference type="SMART" id="SM00543"/>
    </source>
</evidence>
<keyword evidence="3" id="KW-0813">Transport</keyword>
<dbReference type="PANTHER" id="PTHR12412">
    <property type="entry name" value="CAP BINDING PROTEIN"/>
    <property type="match status" value="1"/>
</dbReference>
<dbReference type="InParanoid" id="G0VGQ5"/>
<keyword evidence="5" id="KW-0509">mRNA transport</keyword>
<dbReference type="GO" id="GO:0006406">
    <property type="term" value="P:mRNA export from nucleus"/>
    <property type="evidence" value="ECO:0007669"/>
    <property type="project" value="EnsemblFungi"/>
</dbReference>
<proteinExistence type="inferred from homology"/>
<evidence type="ECO:0000256" key="8">
    <source>
        <dbReference type="ARBA" id="ARBA00023187"/>
    </source>
</evidence>
<dbReference type="eggNOG" id="KOG1104">
    <property type="taxonomic scope" value="Eukaryota"/>
</dbReference>
<dbReference type="SUPFAM" id="SSF48371">
    <property type="entry name" value="ARM repeat"/>
    <property type="match status" value="3"/>
</dbReference>
<evidence type="ECO:0000256" key="3">
    <source>
        <dbReference type="ARBA" id="ARBA00022448"/>
    </source>
</evidence>
<evidence type="ECO:0000313" key="14">
    <source>
        <dbReference type="EMBL" id="CCC70676.1"/>
    </source>
</evidence>
<dbReference type="Pfam" id="PF09088">
    <property type="entry name" value="MIF4G_like"/>
    <property type="match status" value="1"/>
</dbReference>
<keyword evidence="15" id="KW-1185">Reference proteome</keyword>
<evidence type="ECO:0000256" key="4">
    <source>
        <dbReference type="ARBA" id="ARBA00022664"/>
    </source>
</evidence>
<evidence type="ECO:0000256" key="11">
    <source>
        <dbReference type="ARBA" id="ARBA00074671"/>
    </source>
</evidence>
<dbReference type="GO" id="GO:0006370">
    <property type="term" value="P:7-methylguanosine mRNA capping"/>
    <property type="evidence" value="ECO:0007669"/>
    <property type="project" value="UniProtKB-KW"/>
</dbReference>
<dbReference type="GO" id="GO:0042789">
    <property type="term" value="P:mRNA transcription by RNA polymerase II"/>
    <property type="evidence" value="ECO:0007669"/>
    <property type="project" value="EnsemblFungi"/>
</dbReference>
<reference key="2">
    <citation type="submission" date="2011-08" db="EMBL/GenBank/DDBJ databases">
        <title>Genome sequence of Naumovozyma castellii.</title>
        <authorList>
            <person name="Gordon J.L."/>
            <person name="Armisen D."/>
            <person name="Proux-Wera E."/>
            <person name="OhEigeartaigh S.S."/>
            <person name="Byrne K.P."/>
            <person name="Wolfe K.H."/>
        </authorList>
    </citation>
    <scope>NUCLEOTIDE SEQUENCE</scope>
    <source>
        <strain>Type strain:CBS 4309</strain>
    </source>
</reference>
<dbReference type="KEGG" id="ncs:NCAS_0F01920"/>
<sequence length="864" mass="99687">MFNRKRKGDFDDDDEGYRDYRPRMPKRQRIPPVVQLCKEMMPDICTIGESVKAFDDDIKFLSEAIINEYGNDDYFNNALFQTLRAVVIEQPQKIPAIALLVIVVNADNAVAGKSIINYFFEELQKCVKETVDESFVATSNETGPWNKIKLILRFLSTLSPIILKDDLIAIYTKLLKLSVDLNNQDLGKRNPLSEAIFTNTLLNIPYLFYFNKTDEPMKESVEELISYLEANYNSKIADISLLREYNSNSPYEITELIQVALPNIKRALANNMEQLNDLFIDYSHLLPTQEIEKSGFNDALELPTLEQLIPFSNLDKECGSVDSMWRVPRYIFHVYLPNSTGNFETVVPISSFAGQLFNDIIIDLVESLEFNRQEVSKQVMSLDLFFKSGIFVEPGESIADLIADHEEDPLSSTFKIEDLAIEAILSLIFKLPKVSQPFAYFYTLLVDICLSSPKAIAPVFGRAFRFFYNNLDDLDFELRLRYLDWFSIQMSNFNFSWKWKEWEDDSIKLNKIFYNPKITFIRNLIRKELRLTSNIAEVEDSLPDEFIQYLDTSYVPTEEMLSFYQSLFTEHTVTVEEVSTNDLFFKLSSIPMDESVRTLLDYVHKQNEQRDVNDLKTIISDIKEQYGSTVTDFNRFIIVLLIQCVVHSGSRSLSHANKYISDLKDELNEVFGALEISQEEKEYTIIDAVMKYWNKNSQNGFLIADALKFAGLISAKSLYNFCFTEINGKNYGIVDGTAIEAIFRNLSQQGISNPENVEDFEFVFEKLCIIVNGVVQELGVQTTEEIPAQILDPEMEMDLETEGPRLNSLWKYSTTVSFIKSILRRYSKEYRLLSEKFKGGMDNAIVHEPTKKQILEWIKEVDII</sequence>
<evidence type="ECO:0000256" key="6">
    <source>
        <dbReference type="ARBA" id="ARBA00022884"/>
    </source>
</evidence>
<dbReference type="GeneID" id="96904324"/>
<reference evidence="14 15" key="1">
    <citation type="journal article" date="2011" name="Proc. Natl. Acad. Sci. U.S.A.">
        <title>Evolutionary erosion of yeast sex chromosomes by mating-type switching accidents.</title>
        <authorList>
            <person name="Gordon J.L."/>
            <person name="Armisen D."/>
            <person name="Proux-Wera E."/>
            <person name="Oheigeartaigh S.S."/>
            <person name="Byrne K.P."/>
            <person name="Wolfe K.H."/>
        </authorList>
    </citation>
    <scope>NUCLEOTIDE SEQUENCE [LARGE SCALE GENOMIC DNA]</scope>
    <source>
        <strain evidence="15">ATCC 76901 / BCRC 22586 / CBS 4309 / NBRC 1992 / NRRL Y-12630</strain>
    </source>
</reference>
<dbReference type="InterPro" id="IPR003890">
    <property type="entry name" value="MIF4G-like_typ-3"/>
</dbReference>
<dbReference type="InterPro" id="IPR015174">
    <property type="entry name" value="MIF4G-like_typ-2"/>
</dbReference>
<dbReference type="InterPro" id="IPR016024">
    <property type="entry name" value="ARM-type_fold"/>
</dbReference>
<dbReference type="FunFam" id="1.25.40.180:FF:000056">
    <property type="entry name" value="Sto1p"/>
    <property type="match status" value="1"/>
</dbReference>
<dbReference type="GO" id="GO:0000339">
    <property type="term" value="F:RNA cap binding"/>
    <property type="evidence" value="ECO:0007669"/>
    <property type="project" value="InterPro"/>
</dbReference>
<dbReference type="OMA" id="CAAEGLM"/>
<keyword evidence="9" id="KW-0539">Nucleus</keyword>
<evidence type="ECO:0000256" key="7">
    <source>
        <dbReference type="ARBA" id="ARBA00023042"/>
    </source>
</evidence>
<gene>
    <name evidence="14" type="primary">NCAS0F01920</name>
    <name evidence="14" type="ordered locus">NCAS_0F01920</name>
</gene>
<evidence type="ECO:0000256" key="5">
    <source>
        <dbReference type="ARBA" id="ARBA00022816"/>
    </source>
</evidence>
<dbReference type="Gene3D" id="1.25.40.180">
    <property type="match status" value="3"/>
</dbReference>